<keyword evidence="3" id="KW-0436">Ligase</keyword>
<dbReference type="InterPro" id="IPR011053">
    <property type="entry name" value="Single_hybrid_motif"/>
</dbReference>
<accession>A0A161MAR6</accession>
<feature type="domain" description="Lipoyl-binding" evidence="2">
    <location>
        <begin position="33"/>
        <end position="107"/>
    </location>
</feature>
<dbReference type="EC" id="6.3.4.14" evidence="3"/>
<protein>
    <submittedName>
        <fullName evidence="3">Pyruvate carboxylase, mitochondrial</fullName>
        <ecNumber evidence="3">6.1.1.11</ecNumber>
        <ecNumber evidence="3">6.3.4.14</ecNumber>
        <ecNumber evidence="3">6.4.1.1</ecNumber>
    </submittedName>
</protein>
<dbReference type="Pfam" id="PF00364">
    <property type="entry name" value="Biotin_lipoyl"/>
    <property type="match status" value="1"/>
</dbReference>
<dbReference type="SUPFAM" id="SSF51230">
    <property type="entry name" value="Single hybrid motif"/>
    <property type="match status" value="1"/>
</dbReference>
<dbReference type="AlphaFoldDB" id="A0A161MAR6"/>
<dbReference type="GO" id="GO:0004736">
    <property type="term" value="F:pyruvate carboxylase activity"/>
    <property type="evidence" value="ECO:0007669"/>
    <property type="project" value="UniProtKB-EC"/>
</dbReference>
<name>A0A161MAR6_TRIIF</name>
<dbReference type="GO" id="GO:0005737">
    <property type="term" value="C:cytoplasm"/>
    <property type="evidence" value="ECO:0007669"/>
    <property type="project" value="TreeGrafter"/>
</dbReference>
<dbReference type="PANTHER" id="PTHR43778">
    <property type="entry name" value="PYRUVATE CARBOXYLASE"/>
    <property type="match status" value="1"/>
</dbReference>
<proteinExistence type="predicted"/>
<dbReference type="GO" id="GO:0004828">
    <property type="term" value="F:serine-tRNA ligase activity"/>
    <property type="evidence" value="ECO:0007669"/>
    <property type="project" value="UniProtKB-EC"/>
</dbReference>
<dbReference type="FunFam" id="2.40.50.100:FF:000003">
    <property type="entry name" value="Acetyl-CoA carboxylase biotin carboxyl carrier protein"/>
    <property type="match status" value="1"/>
</dbReference>
<reference evidence="3" key="2">
    <citation type="journal article" date="2017" name="J. Med. Entomol.">
        <title>Transcriptome Analysis of the Triatoma infestans (Hemiptera: Reduviidae) Integument.</title>
        <authorList>
            <person name="Calderon-Fernandez G.M."/>
            <person name="Moriconi D.E."/>
            <person name="Dulbecco A.B."/>
            <person name="Juarez M.P."/>
        </authorList>
    </citation>
    <scope>NUCLEOTIDE SEQUENCE</scope>
    <source>
        <strain evidence="3">Int1</strain>
        <tissue evidence="3">Integument</tissue>
    </source>
</reference>
<organism evidence="3">
    <name type="scientific">Triatoma infestans</name>
    <name type="common">Assassin bug</name>
    <dbReference type="NCBI Taxonomy" id="30076"/>
    <lineage>
        <taxon>Eukaryota</taxon>
        <taxon>Metazoa</taxon>
        <taxon>Ecdysozoa</taxon>
        <taxon>Arthropoda</taxon>
        <taxon>Hexapoda</taxon>
        <taxon>Insecta</taxon>
        <taxon>Pterygota</taxon>
        <taxon>Neoptera</taxon>
        <taxon>Paraneoptera</taxon>
        <taxon>Hemiptera</taxon>
        <taxon>Heteroptera</taxon>
        <taxon>Panheteroptera</taxon>
        <taxon>Cimicomorpha</taxon>
        <taxon>Reduviidae</taxon>
        <taxon>Triatominae</taxon>
        <taxon>Triatoma</taxon>
    </lineage>
</organism>
<dbReference type="PROSITE" id="PS50968">
    <property type="entry name" value="BIOTINYL_LIPOYL"/>
    <property type="match status" value="1"/>
</dbReference>
<evidence type="ECO:0000313" key="3">
    <source>
        <dbReference type="EMBL" id="JAR96575.1"/>
    </source>
</evidence>
<dbReference type="EC" id="6.4.1.1" evidence="3"/>
<dbReference type="InterPro" id="IPR055268">
    <property type="entry name" value="PCB-like"/>
</dbReference>
<dbReference type="PANTHER" id="PTHR43778:SF2">
    <property type="entry name" value="PYRUVATE CARBOXYLASE, MITOCHONDRIAL"/>
    <property type="match status" value="1"/>
</dbReference>
<dbReference type="GO" id="GO:0004075">
    <property type="term" value="F:biotin carboxylase activity"/>
    <property type="evidence" value="ECO:0007669"/>
    <property type="project" value="UniProtKB-EC"/>
</dbReference>
<dbReference type="EMBL" id="GEMB01006777">
    <property type="protein sequence ID" value="JAR96575.1"/>
    <property type="molecule type" value="Transcribed_RNA"/>
</dbReference>
<dbReference type="CDD" id="cd06850">
    <property type="entry name" value="biotinyl_domain"/>
    <property type="match status" value="1"/>
</dbReference>
<dbReference type="EC" id="6.1.1.11" evidence="3"/>
<keyword evidence="1" id="KW-0092">Biotin</keyword>
<reference evidence="3" key="1">
    <citation type="submission" date="2016-04" db="EMBL/GenBank/DDBJ databases">
        <authorList>
            <person name="Calderon-Fernandez G.M.Sr."/>
        </authorList>
    </citation>
    <scope>NUCLEOTIDE SEQUENCE</scope>
    <source>
        <strain evidence="3">Int1</strain>
        <tissue evidence="3">Integument</tissue>
    </source>
</reference>
<keyword evidence="3" id="KW-0670">Pyruvate</keyword>
<dbReference type="GO" id="GO:0006094">
    <property type="term" value="P:gluconeogenesis"/>
    <property type="evidence" value="ECO:0007669"/>
    <property type="project" value="TreeGrafter"/>
</dbReference>
<dbReference type="InterPro" id="IPR000089">
    <property type="entry name" value="Biotin_lipoyl"/>
</dbReference>
<evidence type="ECO:0000259" key="2">
    <source>
        <dbReference type="PROSITE" id="PS50968"/>
    </source>
</evidence>
<evidence type="ECO:0000256" key="1">
    <source>
        <dbReference type="ARBA" id="ARBA00023267"/>
    </source>
</evidence>
<sequence length="107" mass="11500">MVIRKYSLEMNGQLRSVFIRDKEAAKELHIHPKAQKGAKGQVGAPMPGTIMEIRVNVGDAVEKGAPLVVLSAMKMEMVVQAPIAGTVTSLEATVGMKLEGDVFTVDH</sequence>
<dbReference type="Gene3D" id="2.40.50.100">
    <property type="match status" value="1"/>
</dbReference>